<protein>
    <submittedName>
        <fullName evidence="1">Histidine kinase</fullName>
    </submittedName>
</protein>
<accession>A0A2A8TVY3</accession>
<dbReference type="Proteomes" id="UP000221438">
    <property type="component" value="Unassembled WGS sequence"/>
</dbReference>
<reference evidence="1 2" key="1">
    <citation type="submission" date="2017-09" db="EMBL/GenBank/DDBJ databases">
        <title>Large-scale bioinformatics analysis of Bacillus genomes uncovers conserved roles of natural products in bacterial physiology.</title>
        <authorList>
            <consortium name="Agbiome Team Llc"/>
            <person name="Bleich R.M."/>
            <person name="Grubbs K.J."/>
            <person name="Santa Maria K.C."/>
            <person name="Allen S.E."/>
            <person name="Farag S."/>
            <person name="Shank E.A."/>
            <person name="Bowers A."/>
        </authorList>
    </citation>
    <scope>NUCLEOTIDE SEQUENCE [LARGE SCALE GENOMIC DNA]</scope>
    <source>
        <strain evidence="1 2">AFS046104</strain>
    </source>
</reference>
<keyword evidence="1" id="KW-0418">Kinase</keyword>
<evidence type="ECO:0000313" key="1">
    <source>
        <dbReference type="EMBL" id="PGQ09361.1"/>
    </source>
</evidence>
<dbReference type="InterPro" id="IPR026838">
    <property type="entry name" value="YheC/D"/>
</dbReference>
<dbReference type="EMBL" id="NUJQ01000009">
    <property type="protein sequence ID" value="PGQ09361.1"/>
    <property type="molecule type" value="Genomic_DNA"/>
</dbReference>
<name>A0A2A8TVY3_BACCE</name>
<comment type="caution">
    <text evidence="1">The sequence shown here is derived from an EMBL/GenBank/DDBJ whole genome shotgun (WGS) entry which is preliminary data.</text>
</comment>
<evidence type="ECO:0000313" key="2">
    <source>
        <dbReference type="Proteomes" id="UP000221438"/>
    </source>
</evidence>
<proteinExistence type="predicted"/>
<dbReference type="AlphaFoldDB" id="A0A2A8TVY3"/>
<dbReference type="GO" id="GO:0016301">
    <property type="term" value="F:kinase activity"/>
    <property type="evidence" value="ECO:0007669"/>
    <property type="project" value="UniProtKB-KW"/>
</dbReference>
<organism evidence="1 2">
    <name type="scientific">Bacillus cereus</name>
    <dbReference type="NCBI Taxonomy" id="1396"/>
    <lineage>
        <taxon>Bacteria</taxon>
        <taxon>Bacillati</taxon>
        <taxon>Bacillota</taxon>
        <taxon>Bacilli</taxon>
        <taxon>Bacillales</taxon>
        <taxon>Bacillaceae</taxon>
        <taxon>Bacillus</taxon>
        <taxon>Bacillus cereus group</taxon>
    </lineage>
</organism>
<keyword evidence="1" id="KW-0808">Transferase</keyword>
<gene>
    <name evidence="1" type="ORF">COA08_11390</name>
</gene>
<sequence length="353" mass="41419">MISLVLGLLTSGLHHEQTYYTEIAKRARLYHNVVAQFTPFSIDSKTDLISGLIYDTDTGNWINQTFPIPSYIYDRCHFKEDEEFQQANAIIHSLHKRSSTTFLNNTLINPNDLHNLFLTNKRLSPYVPKIKKGTVQGIFKLLLETRDIIIRPINIHSNENLYRATYKNKTFHVDTINEQHHTSTQFKRTDEFISWCKFHIHASRYMIHPMLQPPNQLSYPIHIRTIMQKNKEQNWEVLGQFIQKDTFPTQFLLSATERSMLHPFPKIKYLLSSTGVQLLKDALHDVVTEVFKTLDQSYSSLFELELSTIMDHKGAIWLMYVNTMPSYEIYTKYNDQLAEQIFHGPLKFSRFTP</sequence>
<dbReference type="Pfam" id="PF14398">
    <property type="entry name" value="ATPgrasp_YheCD"/>
    <property type="match status" value="1"/>
</dbReference>